<evidence type="ECO:0000313" key="11">
    <source>
        <dbReference type="EMBL" id="VVC25424.1"/>
    </source>
</evidence>
<evidence type="ECO:0000256" key="5">
    <source>
        <dbReference type="ARBA" id="ARBA00022741"/>
    </source>
</evidence>
<dbReference type="GO" id="GO:0005524">
    <property type="term" value="F:ATP binding"/>
    <property type="evidence" value="ECO:0007669"/>
    <property type="project" value="UniProtKB-KW"/>
</dbReference>
<dbReference type="InterPro" id="IPR003593">
    <property type="entry name" value="AAA+_ATPase"/>
</dbReference>
<evidence type="ECO:0000256" key="6">
    <source>
        <dbReference type="ARBA" id="ARBA00022840"/>
    </source>
</evidence>
<evidence type="ECO:0000256" key="1">
    <source>
        <dbReference type="ARBA" id="ARBA00004141"/>
    </source>
</evidence>
<dbReference type="SUPFAM" id="SSF52540">
    <property type="entry name" value="P-loop containing nucleoside triphosphate hydrolases"/>
    <property type="match status" value="1"/>
</dbReference>
<dbReference type="InterPro" id="IPR013525">
    <property type="entry name" value="ABC2_TM"/>
</dbReference>
<dbReference type="InterPro" id="IPR003439">
    <property type="entry name" value="ABC_transporter-like_ATP-bd"/>
</dbReference>
<accession>A0A5E4M010</accession>
<feature type="transmembrane region" description="Helical" evidence="9">
    <location>
        <begin position="589"/>
        <end position="607"/>
    </location>
</feature>
<dbReference type="EMBL" id="CABPRJ010000013">
    <property type="protein sequence ID" value="VVC25424.1"/>
    <property type="molecule type" value="Genomic_DNA"/>
</dbReference>
<evidence type="ECO:0000256" key="8">
    <source>
        <dbReference type="ARBA" id="ARBA00023136"/>
    </source>
</evidence>
<evidence type="ECO:0000256" key="3">
    <source>
        <dbReference type="ARBA" id="ARBA00022448"/>
    </source>
</evidence>
<protein>
    <submittedName>
        <fullName evidence="11">ABC transporter-like,P-loop containing nucleoside triphosphate hydrolase,ABC transporter</fullName>
    </submittedName>
</protein>
<keyword evidence="6" id="KW-0067">ATP-binding</keyword>
<dbReference type="GO" id="GO:0005886">
    <property type="term" value="C:plasma membrane"/>
    <property type="evidence" value="ECO:0007669"/>
    <property type="project" value="TreeGrafter"/>
</dbReference>
<feature type="domain" description="ABC transporter" evidence="10">
    <location>
        <begin position="20"/>
        <end position="273"/>
    </location>
</feature>
<evidence type="ECO:0000256" key="7">
    <source>
        <dbReference type="ARBA" id="ARBA00022989"/>
    </source>
</evidence>
<dbReference type="OrthoDB" id="66620at2759"/>
<dbReference type="Pfam" id="PF19055">
    <property type="entry name" value="ABC2_membrane_7"/>
    <property type="match status" value="1"/>
</dbReference>
<dbReference type="Gene3D" id="3.40.50.300">
    <property type="entry name" value="P-loop containing nucleotide triphosphate hydrolases"/>
    <property type="match status" value="1"/>
</dbReference>
<feature type="transmembrane region" description="Helical" evidence="9">
    <location>
        <begin position="534"/>
        <end position="553"/>
    </location>
</feature>
<dbReference type="PANTHER" id="PTHR48041">
    <property type="entry name" value="ABC TRANSPORTER G FAMILY MEMBER 28"/>
    <property type="match status" value="1"/>
</dbReference>
<dbReference type="Proteomes" id="UP000325440">
    <property type="component" value="Unassembled WGS sequence"/>
</dbReference>
<feature type="transmembrane region" description="Helical" evidence="9">
    <location>
        <begin position="502"/>
        <end position="522"/>
    </location>
</feature>
<keyword evidence="7 9" id="KW-1133">Transmembrane helix</keyword>
<feature type="transmembrane region" description="Helical" evidence="9">
    <location>
        <begin position="432"/>
        <end position="461"/>
    </location>
</feature>
<dbReference type="Pfam" id="PF01061">
    <property type="entry name" value="ABC2_membrane"/>
    <property type="match status" value="1"/>
</dbReference>
<keyword evidence="3" id="KW-0813">Transport</keyword>
<evidence type="ECO:0000256" key="9">
    <source>
        <dbReference type="SAM" id="Phobius"/>
    </source>
</evidence>
<dbReference type="FunFam" id="3.40.50.300:FF:001077">
    <property type="entry name" value="Uncharacterized protein, isoform A"/>
    <property type="match status" value="1"/>
</dbReference>
<comment type="subcellular location">
    <subcellularLocation>
        <location evidence="1">Membrane</location>
        <topology evidence="1">Multi-pass membrane protein</topology>
    </subcellularLocation>
</comment>
<dbReference type="PANTHER" id="PTHR48041:SF32">
    <property type="entry name" value="PROTEIN WHITE-LIKE PROTEIN"/>
    <property type="match status" value="1"/>
</dbReference>
<dbReference type="AlphaFoldDB" id="A0A5E4M010"/>
<dbReference type="GO" id="GO:0016887">
    <property type="term" value="F:ATP hydrolysis activity"/>
    <property type="evidence" value="ECO:0007669"/>
    <property type="project" value="InterPro"/>
</dbReference>
<name>A0A5E4M010_9HEMI</name>
<dbReference type="GO" id="GO:0140359">
    <property type="term" value="F:ABC-type transporter activity"/>
    <property type="evidence" value="ECO:0007669"/>
    <property type="project" value="InterPro"/>
</dbReference>
<keyword evidence="11" id="KW-0378">Hydrolase</keyword>
<evidence type="ECO:0000256" key="2">
    <source>
        <dbReference type="ARBA" id="ARBA00005814"/>
    </source>
</evidence>
<feature type="transmembrane region" description="Helical" evidence="9">
    <location>
        <begin position="357"/>
        <end position="377"/>
    </location>
</feature>
<keyword evidence="4 9" id="KW-0812">Transmembrane</keyword>
<dbReference type="InterPro" id="IPR043926">
    <property type="entry name" value="ABCG_dom"/>
</dbReference>
<organism evidence="11 12">
    <name type="scientific">Cinara cedri</name>
    <dbReference type="NCBI Taxonomy" id="506608"/>
    <lineage>
        <taxon>Eukaryota</taxon>
        <taxon>Metazoa</taxon>
        <taxon>Ecdysozoa</taxon>
        <taxon>Arthropoda</taxon>
        <taxon>Hexapoda</taxon>
        <taxon>Insecta</taxon>
        <taxon>Pterygota</taxon>
        <taxon>Neoptera</taxon>
        <taxon>Paraneoptera</taxon>
        <taxon>Hemiptera</taxon>
        <taxon>Sternorrhyncha</taxon>
        <taxon>Aphidomorpha</taxon>
        <taxon>Aphidoidea</taxon>
        <taxon>Aphididae</taxon>
        <taxon>Lachninae</taxon>
        <taxon>Cinara</taxon>
    </lineage>
</organism>
<comment type="similarity">
    <text evidence="2">Belongs to the ABC transporter superfamily. ABCG family. Eye pigment precursor importer (TC 3.A.1.204) subfamily.</text>
</comment>
<dbReference type="InterPro" id="IPR027417">
    <property type="entry name" value="P-loop_NTPase"/>
</dbReference>
<sequence>MTSAPRMVLMHLPKNNPIDIMFTDIEFTVTVGTLRREEKKVLKGVSGRFNCGELTAIMGPSGAGKSTLLNILTGFQRKGMNGEVRTSRVDNDLLLNNDLKKKNSCHTMSQKESCYIMQDDQLCPLFTVIEIMMMAADLKLGYTLSYKSKLLVIEDILDSIGLSGSLHTRCGRLSGGQKKRLSIALELIDNPPIMFLDEPTTGLDSTSSHQCVSILKALARGGRTVVCTIHQPSASTFEMFDHVYIMAEGYCVYQGSSLNTIPYMQTIGLNCPQYHNPADFIMEVVTGEYGNFTSQLKTAAIDNSWRTPPQISDTRELVKRKSKIPGLTSLVLVNQPSEFNKLLVLIHRSLMQVYRDWTVTHVKLCMHFLVGILLGLLFENAGTDGGKAFNNIGFFIVTLVYLSYTSIMPAILKFPSELHILKKELFNNWYKLSTYFFAFLITNMPLQMMFCFIYTSISYYLSAQMLTWTRFSMFLFVCQLMTLISEGIGLILGTVMAPVNGVFIGSIITCLCILFAGFLVLFNHMHIVMYYVSYISYMRYALEGLVVSMYGYGREPLSCHNEDGYCHYRLPEKIFQEIGMIDGRYWTDVSVMVCILLGIVITSFLTLQNRLKGQ</sequence>
<keyword evidence="12" id="KW-1185">Reference proteome</keyword>
<dbReference type="SMART" id="SM00382">
    <property type="entry name" value="AAA"/>
    <property type="match status" value="1"/>
</dbReference>
<keyword evidence="8 9" id="KW-0472">Membrane</keyword>
<dbReference type="InterPro" id="IPR017871">
    <property type="entry name" value="ABC_transporter-like_CS"/>
</dbReference>
<dbReference type="InterPro" id="IPR050352">
    <property type="entry name" value="ABCG_transporters"/>
</dbReference>
<evidence type="ECO:0000313" key="12">
    <source>
        <dbReference type="Proteomes" id="UP000325440"/>
    </source>
</evidence>
<evidence type="ECO:0000256" key="4">
    <source>
        <dbReference type="ARBA" id="ARBA00022692"/>
    </source>
</evidence>
<reference evidence="11 12" key="1">
    <citation type="submission" date="2019-08" db="EMBL/GenBank/DDBJ databases">
        <authorList>
            <person name="Alioto T."/>
            <person name="Alioto T."/>
            <person name="Gomez Garrido J."/>
        </authorList>
    </citation>
    <scope>NUCLEOTIDE SEQUENCE [LARGE SCALE GENOMIC DNA]</scope>
</reference>
<gene>
    <name evidence="11" type="ORF">CINCED_3A024720</name>
</gene>
<dbReference type="PROSITE" id="PS00211">
    <property type="entry name" value="ABC_TRANSPORTER_1"/>
    <property type="match status" value="1"/>
</dbReference>
<dbReference type="PROSITE" id="PS50893">
    <property type="entry name" value="ABC_TRANSPORTER_2"/>
    <property type="match status" value="1"/>
</dbReference>
<dbReference type="Pfam" id="PF00005">
    <property type="entry name" value="ABC_tran"/>
    <property type="match status" value="1"/>
</dbReference>
<proteinExistence type="inferred from homology"/>
<feature type="transmembrane region" description="Helical" evidence="9">
    <location>
        <begin position="389"/>
        <end position="412"/>
    </location>
</feature>
<feature type="transmembrane region" description="Helical" evidence="9">
    <location>
        <begin position="473"/>
        <end position="496"/>
    </location>
</feature>
<keyword evidence="5" id="KW-0547">Nucleotide-binding</keyword>
<evidence type="ECO:0000259" key="10">
    <source>
        <dbReference type="PROSITE" id="PS50893"/>
    </source>
</evidence>